<keyword evidence="5" id="KW-1185">Reference proteome</keyword>
<dbReference type="GO" id="GO:0005634">
    <property type="term" value="C:nucleus"/>
    <property type="evidence" value="ECO:0007669"/>
    <property type="project" value="TreeGrafter"/>
</dbReference>
<dbReference type="PANTHER" id="PTHR10648">
    <property type="entry name" value="SERINE/THREONINE-PROTEIN PHOSPHATASE PP2A 65 KDA REGULATORY SUBUNIT"/>
    <property type="match status" value="1"/>
</dbReference>
<feature type="domain" description="Phosphatase 2A Regulatory Subunit A helical" evidence="3">
    <location>
        <begin position="351"/>
        <end position="459"/>
    </location>
</feature>
<reference evidence="4" key="1">
    <citation type="submission" date="2021-09" db="EMBL/GenBank/DDBJ databases">
        <authorList>
            <consortium name="AG Swart"/>
            <person name="Singh M."/>
            <person name="Singh A."/>
            <person name="Seah K."/>
            <person name="Emmerich C."/>
        </authorList>
    </citation>
    <scope>NUCLEOTIDE SEQUENCE</scope>
    <source>
        <strain evidence="4">ATCC30299</strain>
    </source>
</reference>
<feature type="repeat" description="HEAT" evidence="2">
    <location>
        <begin position="272"/>
        <end position="310"/>
    </location>
</feature>
<organism evidence="4 5">
    <name type="scientific">Blepharisma stoltei</name>
    <dbReference type="NCBI Taxonomy" id="1481888"/>
    <lineage>
        <taxon>Eukaryota</taxon>
        <taxon>Sar</taxon>
        <taxon>Alveolata</taxon>
        <taxon>Ciliophora</taxon>
        <taxon>Postciliodesmatophora</taxon>
        <taxon>Heterotrichea</taxon>
        <taxon>Heterotrichida</taxon>
        <taxon>Blepharismidae</taxon>
        <taxon>Blepharisma</taxon>
    </lineage>
</organism>
<dbReference type="InterPro" id="IPR051023">
    <property type="entry name" value="PP2A_Regulatory_Subunit_A"/>
</dbReference>
<evidence type="ECO:0000259" key="3">
    <source>
        <dbReference type="Pfam" id="PF22956"/>
    </source>
</evidence>
<comment type="caution">
    <text evidence="4">The sequence shown here is derived from an EMBL/GenBank/DDBJ whole genome shotgun (WGS) entry which is preliminary data.</text>
</comment>
<keyword evidence="1" id="KW-0677">Repeat</keyword>
<evidence type="ECO:0000313" key="5">
    <source>
        <dbReference type="Proteomes" id="UP001162131"/>
    </source>
</evidence>
<dbReference type="Proteomes" id="UP001162131">
    <property type="component" value="Unassembled WGS sequence"/>
</dbReference>
<evidence type="ECO:0000313" key="4">
    <source>
        <dbReference type="EMBL" id="CAG9331777.1"/>
    </source>
</evidence>
<name>A0AAU9K1J6_9CILI</name>
<dbReference type="EMBL" id="CAJZBQ010000053">
    <property type="protein sequence ID" value="CAG9331777.1"/>
    <property type="molecule type" value="Genomic_DNA"/>
</dbReference>
<proteinExistence type="predicted"/>
<sequence length="563" mass="63501">MEPNPLDLLREEMSTDEVYVKVNAIHRIQIIATILGPEKVQSQLLPYLSTLTNEEDEVLFALAQELGNLSSFLPNPSVLLPLLETLAMMDETVVREQAVRSIKTIAEVLPDSDIINLLVPSVLKLSAAENFSSRISAVTLFGAAYPRSGNFKEKLRQKFLELSHEDTPMVRRAAVIEMGIFAKVIEKPFLISELIPDLRQLAQDEQDQVRTLCVDSMIEVAKLLSKEENKLHALPIILLVGEDKSWRVRYHFAQKFPQLAESLGKEITENSLIQTFVQLLRDVEADVKSIALHSLKGTMNSINREKIQNLVFPTVEAISSDLSLNPKVRKNCAEVISEMVQYVGREFASAKITPIVLVLLNDESFEVKMKMVEGLGNLAAAIGIELLSPPIVNQMTTLVRESPQWRLRQAVIKSCVDITRHLGEEAFIRHLQQIYVAFLTDPVNDVREAGIEELNTLTTIMTPEWTVAEFLTKLEEIYHNQANCIARVTIIKAMGSIYVNSDQYVPIFNEAARDKVANVRLVLCKTIKKLSTKIDVSQFRNLLQDLSRDPDKDVKYYAQQALR</sequence>
<feature type="repeat" description="HEAT" evidence="2">
    <location>
        <begin position="79"/>
        <end position="117"/>
    </location>
</feature>
<feature type="repeat" description="HEAT" evidence="2">
    <location>
        <begin position="233"/>
        <end position="271"/>
    </location>
</feature>
<dbReference type="InterPro" id="IPR021133">
    <property type="entry name" value="HEAT_type_2"/>
</dbReference>
<feature type="repeat" description="HEAT" evidence="2">
    <location>
        <begin position="352"/>
        <end position="389"/>
    </location>
</feature>
<dbReference type="SUPFAM" id="SSF48371">
    <property type="entry name" value="ARM repeat"/>
    <property type="match status" value="1"/>
</dbReference>
<dbReference type="InterPro" id="IPR011989">
    <property type="entry name" value="ARM-like"/>
</dbReference>
<dbReference type="PROSITE" id="PS50077">
    <property type="entry name" value="HEAT_REPEAT"/>
    <property type="match status" value="6"/>
</dbReference>
<dbReference type="InterPro" id="IPR055231">
    <property type="entry name" value="2AA_helical"/>
</dbReference>
<dbReference type="Gene3D" id="1.25.10.10">
    <property type="entry name" value="Leucine-rich Repeat Variant"/>
    <property type="match status" value="1"/>
</dbReference>
<evidence type="ECO:0000256" key="2">
    <source>
        <dbReference type="PROSITE-ProRule" id="PRU00103"/>
    </source>
</evidence>
<gene>
    <name evidence="4" type="ORF">BSTOLATCC_MIC53838</name>
</gene>
<dbReference type="PANTHER" id="PTHR10648:SF4">
    <property type="entry name" value="PROTEIN PHOSPHATASE 2 (FORMERLY 2A), REGULATORY SUBUNIT A, BETA ISOFORM-RELATED"/>
    <property type="match status" value="1"/>
</dbReference>
<dbReference type="AlphaFoldDB" id="A0AAU9K1J6"/>
<dbReference type="Pfam" id="PF22956">
    <property type="entry name" value="VPS15-like_hel"/>
    <property type="match status" value="1"/>
</dbReference>
<feature type="repeat" description="HEAT" evidence="2">
    <location>
        <begin position="194"/>
        <end position="232"/>
    </location>
</feature>
<dbReference type="GO" id="GO:0019888">
    <property type="term" value="F:protein phosphatase regulator activity"/>
    <property type="evidence" value="ECO:0007669"/>
    <property type="project" value="TreeGrafter"/>
</dbReference>
<dbReference type="GO" id="GO:0005829">
    <property type="term" value="C:cytosol"/>
    <property type="evidence" value="ECO:0007669"/>
    <property type="project" value="TreeGrafter"/>
</dbReference>
<dbReference type="InterPro" id="IPR016024">
    <property type="entry name" value="ARM-type_fold"/>
</dbReference>
<accession>A0AAU9K1J6</accession>
<evidence type="ECO:0000256" key="1">
    <source>
        <dbReference type="ARBA" id="ARBA00022737"/>
    </source>
</evidence>
<dbReference type="GO" id="GO:0000159">
    <property type="term" value="C:protein phosphatase type 2A complex"/>
    <property type="evidence" value="ECO:0007669"/>
    <property type="project" value="TreeGrafter"/>
</dbReference>
<feature type="repeat" description="HEAT" evidence="2">
    <location>
        <begin position="504"/>
        <end position="542"/>
    </location>
</feature>
<protein>
    <recommendedName>
        <fullName evidence="3">Phosphatase 2A Regulatory Subunit A helical domain-containing protein</fullName>
    </recommendedName>
</protein>